<gene>
    <name evidence="1" type="ORF">CONPUDRAFT_169098</name>
</gene>
<dbReference type="KEGG" id="cput:CONPUDRAFT_169098"/>
<protein>
    <submittedName>
        <fullName evidence="1">Uncharacterized protein</fullName>
    </submittedName>
</protein>
<dbReference type="Proteomes" id="UP000053558">
    <property type="component" value="Unassembled WGS sequence"/>
</dbReference>
<keyword evidence="2" id="KW-1185">Reference proteome</keyword>
<dbReference type="RefSeq" id="XP_007773852.1">
    <property type="nucleotide sequence ID" value="XM_007775662.1"/>
</dbReference>
<evidence type="ECO:0000313" key="1">
    <source>
        <dbReference type="EMBL" id="EIW75846.1"/>
    </source>
</evidence>
<accession>A0A5M3MA70</accession>
<dbReference type="EMBL" id="JH711587">
    <property type="protein sequence ID" value="EIW75846.1"/>
    <property type="molecule type" value="Genomic_DNA"/>
</dbReference>
<name>A0A5M3MA70_CONPW</name>
<sequence length="172" mass="18910">MPSSPRAVGLRRSGAGRSSPRANTLLLGQLQKSGLILAEGLATYYSCDVASNFCFYLTCGVSPPTVLHPQRRKSRFIIPIPTHREAQEKKECAVRVKFDTTALDDDADIYCCYVCDQPCLNPELVATSGSALRGTSRRRRVGRAGEILVFSDMFMPTSCLVSLYDKATTPFH</sequence>
<comment type="caution">
    <text evidence="1">The sequence shown here is derived from an EMBL/GenBank/DDBJ whole genome shotgun (WGS) entry which is preliminary data.</text>
</comment>
<dbReference type="GeneID" id="19206146"/>
<evidence type="ECO:0000313" key="2">
    <source>
        <dbReference type="Proteomes" id="UP000053558"/>
    </source>
</evidence>
<reference evidence="2" key="1">
    <citation type="journal article" date="2012" name="Science">
        <title>The Paleozoic origin of enzymatic lignin decomposition reconstructed from 31 fungal genomes.</title>
        <authorList>
            <person name="Floudas D."/>
            <person name="Binder M."/>
            <person name="Riley R."/>
            <person name="Barry K."/>
            <person name="Blanchette R.A."/>
            <person name="Henrissat B."/>
            <person name="Martinez A.T."/>
            <person name="Otillar R."/>
            <person name="Spatafora J.W."/>
            <person name="Yadav J.S."/>
            <person name="Aerts A."/>
            <person name="Benoit I."/>
            <person name="Boyd A."/>
            <person name="Carlson A."/>
            <person name="Copeland A."/>
            <person name="Coutinho P.M."/>
            <person name="de Vries R.P."/>
            <person name="Ferreira P."/>
            <person name="Findley K."/>
            <person name="Foster B."/>
            <person name="Gaskell J."/>
            <person name="Glotzer D."/>
            <person name="Gorecki P."/>
            <person name="Heitman J."/>
            <person name="Hesse C."/>
            <person name="Hori C."/>
            <person name="Igarashi K."/>
            <person name="Jurgens J.A."/>
            <person name="Kallen N."/>
            <person name="Kersten P."/>
            <person name="Kohler A."/>
            <person name="Kuees U."/>
            <person name="Kumar T.K.A."/>
            <person name="Kuo A."/>
            <person name="LaButti K."/>
            <person name="Larrondo L.F."/>
            <person name="Lindquist E."/>
            <person name="Ling A."/>
            <person name="Lombard V."/>
            <person name="Lucas S."/>
            <person name="Lundell T."/>
            <person name="Martin R."/>
            <person name="McLaughlin D.J."/>
            <person name="Morgenstern I."/>
            <person name="Morin E."/>
            <person name="Murat C."/>
            <person name="Nagy L.G."/>
            <person name="Nolan M."/>
            <person name="Ohm R.A."/>
            <person name="Patyshakuliyeva A."/>
            <person name="Rokas A."/>
            <person name="Ruiz-Duenas F.J."/>
            <person name="Sabat G."/>
            <person name="Salamov A."/>
            <person name="Samejima M."/>
            <person name="Schmutz J."/>
            <person name="Slot J.C."/>
            <person name="St John F."/>
            <person name="Stenlid J."/>
            <person name="Sun H."/>
            <person name="Sun S."/>
            <person name="Syed K."/>
            <person name="Tsang A."/>
            <person name="Wiebenga A."/>
            <person name="Young D."/>
            <person name="Pisabarro A."/>
            <person name="Eastwood D.C."/>
            <person name="Martin F."/>
            <person name="Cullen D."/>
            <person name="Grigoriev I.V."/>
            <person name="Hibbett D.S."/>
        </authorList>
    </citation>
    <scope>NUCLEOTIDE SEQUENCE [LARGE SCALE GENOMIC DNA]</scope>
    <source>
        <strain evidence="2">RWD-64-598 SS2</strain>
    </source>
</reference>
<dbReference type="AlphaFoldDB" id="A0A5M3MA70"/>
<organism evidence="1 2">
    <name type="scientific">Coniophora puteana (strain RWD-64-598)</name>
    <name type="common">Brown rot fungus</name>
    <dbReference type="NCBI Taxonomy" id="741705"/>
    <lineage>
        <taxon>Eukaryota</taxon>
        <taxon>Fungi</taxon>
        <taxon>Dikarya</taxon>
        <taxon>Basidiomycota</taxon>
        <taxon>Agaricomycotina</taxon>
        <taxon>Agaricomycetes</taxon>
        <taxon>Agaricomycetidae</taxon>
        <taxon>Boletales</taxon>
        <taxon>Coniophorineae</taxon>
        <taxon>Coniophoraceae</taxon>
        <taxon>Coniophora</taxon>
    </lineage>
</organism>
<proteinExistence type="predicted"/>